<accession>A0ABX6S405</accession>
<keyword evidence="5" id="KW-1185">Reference proteome</keyword>
<dbReference type="InterPro" id="IPR027791">
    <property type="entry name" value="Galactosyl_T_C"/>
</dbReference>
<feature type="domain" description="Galactosyltransferase C-terminal" evidence="3">
    <location>
        <begin position="202"/>
        <end position="259"/>
    </location>
</feature>
<dbReference type="InterPro" id="IPR050834">
    <property type="entry name" value="Glycosyltransf_2"/>
</dbReference>
<dbReference type="PANTHER" id="PTHR43685">
    <property type="entry name" value="GLYCOSYLTRANSFERASE"/>
    <property type="match status" value="1"/>
</dbReference>
<dbReference type="Pfam" id="PF00535">
    <property type="entry name" value="Glycos_transf_2"/>
    <property type="match status" value="1"/>
</dbReference>
<organism evidence="4 5">
    <name type="scientific">Metabacillus elymi</name>
    <dbReference type="NCBI Taxonomy" id="2745198"/>
    <lineage>
        <taxon>Bacteria</taxon>
        <taxon>Bacillati</taxon>
        <taxon>Bacillota</taxon>
        <taxon>Bacilli</taxon>
        <taxon>Bacillales</taxon>
        <taxon>Bacillaceae</taxon>
        <taxon>Metabacillus</taxon>
    </lineage>
</organism>
<feature type="domain" description="Glycosyltransferase 2-like" evidence="2">
    <location>
        <begin position="6"/>
        <end position="134"/>
    </location>
</feature>
<evidence type="ECO:0000256" key="1">
    <source>
        <dbReference type="ARBA" id="ARBA00022679"/>
    </source>
</evidence>
<gene>
    <name evidence="4" type="ORF">HUW50_13980</name>
</gene>
<keyword evidence="1" id="KW-0808">Transferase</keyword>
<dbReference type="EMBL" id="CP055263">
    <property type="protein sequence ID" value="QNF28488.1"/>
    <property type="molecule type" value="Genomic_DNA"/>
</dbReference>
<proteinExistence type="predicted"/>
<dbReference type="PANTHER" id="PTHR43685:SF2">
    <property type="entry name" value="GLYCOSYLTRANSFERASE 2-LIKE DOMAIN-CONTAINING PROTEIN"/>
    <property type="match status" value="1"/>
</dbReference>
<dbReference type="SUPFAM" id="SSF53448">
    <property type="entry name" value="Nucleotide-diphospho-sugar transferases"/>
    <property type="match status" value="1"/>
</dbReference>
<dbReference type="Pfam" id="PF02709">
    <property type="entry name" value="Glyco_transf_7C"/>
    <property type="match status" value="1"/>
</dbReference>
<sequence>MEIEVSIIIPSYNRYPQNMLTLYSLQNQTFDPSKMEVILIDDGSTDETFQIPNKFHPPFTFKYFKCENNMGRSKARNIGIEKANGKIIVFLDAEMIVNPDFVQNHYQYHQINKKLVLTGALGYHSLFSFIFPQFNKEELNRIARFVQGDRVFLKRFRTYSKTKRPIQMIFKEDIDTLRFQKLSYFSQSSLDQKTISLFGEELTGFQLPWIAFLTGNVSLRKELLQTAGHFDETFIGWGFEDWELGYRLYKCGATFSYKQNVASYHQEHPVTNHHNWQASLKNFYLFQQKHKDIDVLVIAFILMGQYDRLEIHEILKEYKRLEKEYPDKFFDFKDSILSLLKAASKLLVEEKPLENLFVAADNHHRKKHAQSDRNAVHSLGEFNKLVNAFDFLICL</sequence>
<evidence type="ECO:0000259" key="2">
    <source>
        <dbReference type="Pfam" id="PF00535"/>
    </source>
</evidence>
<dbReference type="InterPro" id="IPR029044">
    <property type="entry name" value="Nucleotide-diphossugar_trans"/>
</dbReference>
<evidence type="ECO:0000313" key="5">
    <source>
        <dbReference type="Proteomes" id="UP000515490"/>
    </source>
</evidence>
<name>A0ABX6S405_9BACI</name>
<evidence type="ECO:0000259" key="3">
    <source>
        <dbReference type="Pfam" id="PF02709"/>
    </source>
</evidence>
<dbReference type="InterPro" id="IPR001173">
    <property type="entry name" value="Glyco_trans_2-like"/>
</dbReference>
<dbReference type="Proteomes" id="UP000515490">
    <property type="component" value="Chromosome"/>
</dbReference>
<reference evidence="4 5" key="1">
    <citation type="submission" date="2020-06" db="EMBL/GenBank/DDBJ databases">
        <title>Metabacillus dokdonensis sp. nov., isolated from the rhizosphere of Elymus tsukushiensis, a plant native to the Dokdo Islands, Republic of Korea.</title>
        <authorList>
            <person name="Lee S.Y."/>
            <person name="Hwang Y.J."/>
            <person name="Son J.S."/>
            <person name="Ghim S.Y."/>
        </authorList>
    </citation>
    <scope>NUCLEOTIDE SEQUENCE [LARGE SCALE GENOMIC DNA]</scope>
    <source>
        <strain evidence="4 5">KUDC1714</strain>
    </source>
</reference>
<protein>
    <submittedName>
        <fullName evidence="4">Glycosyltransferase family 2 protein</fullName>
    </submittedName>
</protein>
<dbReference type="Gene3D" id="3.90.550.10">
    <property type="entry name" value="Spore Coat Polysaccharide Biosynthesis Protein SpsA, Chain A"/>
    <property type="match status" value="1"/>
</dbReference>
<evidence type="ECO:0000313" key="4">
    <source>
        <dbReference type="EMBL" id="QNF28488.1"/>
    </source>
</evidence>
<dbReference type="RefSeq" id="WP_185652935.1">
    <property type="nucleotide sequence ID" value="NZ_CP055263.1"/>
</dbReference>